<evidence type="ECO:0000313" key="1">
    <source>
        <dbReference type="EMBL" id="KAJ9544462.1"/>
    </source>
</evidence>
<protein>
    <submittedName>
        <fullName evidence="1">Uncharacterized protein</fullName>
    </submittedName>
</protein>
<evidence type="ECO:0000313" key="2">
    <source>
        <dbReference type="Proteomes" id="UP001172457"/>
    </source>
</evidence>
<dbReference type="InterPro" id="IPR012337">
    <property type="entry name" value="RNaseH-like_sf"/>
</dbReference>
<keyword evidence="2" id="KW-1185">Reference proteome</keyword>
<organism evidence="1 2">
    <name type="scientific">Centaurea solstitialis</name>
    <name type="common">yellow star-thistle</name>
    <dbReference type="NCBI Taxonomy" id="347529"/>
    <lineage>
        <taxon>Eukaryota</taxon>
        <taxon>Viridiplantae</taxon>
        <taxon>Streptophyta</taxon>
        <taxon>Embryophyta</taxon>
        <taxon>Tracheophyta</taxon>
        <taxon>Spermatophyta</taxon>
        <taxon>Magnoliopsida</taxon>
        <taxon>eudicotyledons</taxon>
        <taxon>Gunneridae</taxon>
        <taxon>Pentapetalae</taxon>
        <taxon>asterids</taxon>
        <taxon>campanulids</taxon>
        <taxon>Asterales</taxon>
        <taxon>Asteraceae</taxon>
        <taxon>Carduoideae</taxon>
        <taxon>Cardueae</taxon>
        <taxon>Centaureinae</taxon>
        <taxon>Centaurea</taxon>
    </lineage>
</organism>
<dbReference type="Gene3D" id="3.30.420.10">
    <property type="entry name" value="Ribonuclease H-like superfamily/Ribonuclease H"/>
    <property type="match status" value="1"/>
</dbReference>
<dbReference type="AlphaFoldDB" id="A0AA38W0D3"/>
<name>A0AA38W0D3_9ASTR</name>
<dbReference type="GO" id="GO:0003676">
    <property type="term" value="F:nucleic acid binding"/>
    <property type="evidence" value="ECO:0007669"/>
    <property type="project" value="InterPro"/>
</dbReference>
<reference evidence="1" key="1">
    <citation type="submission" date="2023-03" db="EMBL/GenBank/DDBJ databases">
        <title>Chromosome-scale reference genome and RAD-based genetic map of yellow starthistle (Centaurea solstitialis) reveal putative structural variation and QTLs associated with invader traits.</title>
        <authorList>
            <person name="Reatini B."/>
            <person name="Cang F.A."/>
            <person name="Jiang Q."/>
            <person name="Mckibben M.T.W."/>
            <person name="Barker M.S."/>
            <person name="Rieseberg L.H."/>
            <person name="Dlugosch K.M."/>
        </authorList>
    </citation>
    <scope>NUCLEOTIDE SEQUENCE</scope>
    <source>
        <strain evidence="1">CAN-66</strain>
        <tissue evidence="1">Leaf</tissue>
    </source>
</reference>
<comment type="caution">
    <text evidence="1">The sequence shown here is derived from an EMBL/GenBank/DDBJ whole genome shotgun (WGS) entry which is preliminary data.</text>
</comment>
<dbReference type="EMBL" id="JARYMX010000006">
    <property type="protein sequence ID" value="KAJ9544462.1"/>
    <property type="molecule type" value="Genomic_DNA"/>
</dbReference>
<proteinExistence type="predicted"/>
<gene>
    <name evidence="1" type="ORF">OSB04_024169</name>
</gene>
<dbReference type="SUPFAM" id="SSF53098">
    <property type="entry name" value="Ribonuclease H-like"/>
    <property type="match status" value="1"/>
</dbReference>
<sequence>MGTRLQFCTAFHPHLDGQNERMSQTLEIILRVYVLGVGDSWDTYLPLAGFRASLAIMPVGQRELGSTEIVRKTKESIEMIRERLWTAQRRQKSCTDKQRSGLEFNVGVDVLLKKIEKGLRALCHLVKLVMISTVRSAFDHRGSIVVAFLTQGSSGLDKGRGTGLKLRSTTWLNTLFDLIRSILFNSQNLHSGISSDPNLSLQMFLKSIKIFLKDNIQIHRGLSSVSNAELP</sequence>
<dbReference type="InterPro" id="IPR036397">
    <property type="entry name" value="RNaseH_sf"/>
</dbReference>
<dbReference type="Proteomes" id="UP001172457">
    <property type="component" value="Chromosome 6"/>
</dbReference>
<accession>A0AA38W0D3</accession>